<protein>
    <recommendedName>
        <fullName evidence="7">LysM domain-containing protein</fullName>
    </recommendedName>
</protein>
<name>A0A8H4KNE1_9HYPO</name>
<dbReference type="SMART" id="SM00257">
    <property type="entry name" value="LysM"/>
    <property type="match status" value="5"/>
</dbReference>
<evidence type="ECO:0000256" key="1">
    <source>
        <dbReference type="ARBA" id="ARBA00022669"/>
    </source>
</evidence>
<evidence type="ECO:0000313" key="8">
    <source>
        <dbReference type="EMBL" id="KAF4453305.1"/>
    </source>
</evidence>
<evidence type="ECO:0000256" key="6">
    <source>
        <dbReference type="SAM" id="SignalP"/>
    </source>
</evidence>
<dbReference type="SUPFAM" id="SSF54106">
    <property type="entry name" value="LysM domain"/>
    <property type="match status" value="5"/>
</dbReference>
<feature type="domain" description="LysM" evidence="7">
    <location>
        <begin position="220"/>
        <end position="266"/>
    </location>
</feature>
<keyword evidence="3" id="KW-0843">Virulence</keyword>
<evidence type="ECO:0000256" key="4">
    <source>
        <dbReference type="ARBA" id="ARBA00044955"/>
    </source>
</evidence>
<dbReference type="Proteomes" id="UP000605986">
    <property type="component" value="Unassembled WGS sequence"/>
</dbReference>
<dbReference type="Gene3D" id="3.10.350.10">
    <property type="entry name" value="LysM domain"/>
    <property type="match status" value="6"/>
</dbReference>
<comment type="similarity">
    <text evidence="4">Belongs to the secreted LysM effector family.</text>
</comment>
<evidence type="ECO:0000256" key="3">
    <source>
        <dbReference type="ARBA" id="ARBA00023026"/>
    </source>
</evidence>
<feature type="domain" description="LysM" evidence="7">
    <location>
        <begin position="45"/>
        <end position="91"/>
    </location>
</feature>
<dbReference type="AlphaFoldDB" id="A0A8H4KNE1"/>
<keyword evidence="2 6" id="KW-0732">Signal</keyword>
<dbReference type="Pfam" id="PF01476">
    <property type="entry name" value="LysM"/>
    <property type="match status" value="2"/>
</dbReference>
<dbReference type="PANTHER" id="PTHR34997">
    <property type="entry name" value="AM15"/>
    <property type="match status" value="1"/>
</dbReference>
<organism evidence="8 9">
    <name type="scientific">Fusarium austroafricanum</name>
    <dbReference type="NCBI Taxonomy" id="2364996"/>
    <lineage>
        <taxon>Eukaryota</taxon>
        <taxon>Fungi</taxon>
        <taxon>Dikarya</taxon>
        <taxon>Ascomycota</taxon>
        <taxon>Pezizomycotina</taxon>
        <taxon>Sordariomycetes</taxon>
        <taxon>Hypocreomycetidae</taxon>
        <taxon>Hypocreales</taxon>
        <taxon>Nectriaceae</taxon>
        <taxon>Fusarium</taxon>
        <taxon>Fusarium concolor species complex</taxon>
    </lineage>
</organism>
<gene>
    <name evidence="8" type="ORF">F53441_4035</name>
</gene>
<keyword evidence="1" id="KW-0147">Chitin-binding</keyword>
<reference evidence="8" key="1">
    <citation type="submission" date="2020-01" db="EMBL/GenBank/DDBJ databases">
        <title>Identification and distribution of gene clusters putatively required for synthesis of sphingolipid metabolism inhibitors in phylogenetically diverse species of the filamentous fungus Fusarium.</title>
        <authorList>
            <person name="Kim H.-S."/>
            <person name="Busman M."/>
            <person name="Brown D.W."/>
            <person name="Divon H."/>
            <person name="Uhlig S."/>
            <person name="Proctor R.H."/>
        </authorList>
    </citation>
    <scope>NUCLEOTIDE SEQUENCE</scope>
    <source>
        <strain evidence="8">NRRL 53441</strain>
    </source>
</reference>
<dbReference type="CDD" id="cd00118">
    <property type="entry name" value="LysM"/>
    <property type="match status" value="2"/>
</dbReference>
<accession>A0A8H4KNE1</accession>
<dbReference type="InterPro" id="IPR052210">
    <property type="entry name" value="LysM1-like"/>
</dbReference>
<feature type="chain" id="PRO_5034065379" description="LysM domain-containing protein" evidence="6">
    <location>
        <begin position="19"/>
        <end position="510"/>
    </location>
</feature>
<dbReference type="PANTHER" id="PTHR34997:SF2">
    <property type="entry name" value="LYSM DOMAIN-CONTAINING PROTEIN-RELATED"/>
    <property type="match status" value="1"/>
</dbReference>
<evidence type="ECO:0000313" key="9">
    <source>
        <dbReference type="Proteomes" id="UP000605986"/>
    </source>
</evidence>
<feature type="domain" description="LysM" evidence="7">
    <location>
        <begin position="141"/>
        <end position="186"/>
    </location>
</feature>
<dbReference type="InterPro" id="IPR018392">
    <property type="entry name" value="LysM"/>
</dbReference>
<feature type="domain" description="LysM" evidence="7">
    <location>
        <begin position="303"/>
        <end position="349"/>
    </location>
</feature>
<feature type="signal peptide" evidence="6">
    <location>
        <begin position="1"/>
        <end position="18"/>
    </location>
</feature>
<dbReference type="PROSITE" id="PS51782">
    <property type="entry name" value="LYSM"/>
    <property type="match status" value="6"/>
</dbReference>
<feature type="region of interest" description="Disordered" evidence="5">
    <location>
        <begin position="94"/>
        <end position="131"/>
    </location>
</feature>
<sequence>MYAKHLMLLLGGSQLVLSAAVHQPQRRGASPKNAHDDKTTKYCTWWIDYNTKTSCDDILKENQINIKQFMRWNPSIKDSCQGMTVGQSYCVEASFEPTEPEPEPKPEPEPEPESSPSPTTPSNGIKTPAVIQPGMVDNCDDFYMVKKGDNCAKIASSHGITLAQFIKWNAAGDNCQDLWADTNACVSIIGHEPSPTKPTATNGIKTPEPIQDGMVSNCNKFHMVQTTTTCKSIESYYKLPLASFLKWNPAVGSDCRTLIAGFNVCISTVDYKPETPKPSATTPSNGIKTPSPIQANINKNCNKFHQVKSTTTCASIRDYYKLPLKDFYSWNPSVGSSCQSLLVDYWVCVSIVGWKPPAPSPTSAGNGISTPTPIQTGMTKNCNKFHPVKKTTTCASIQDYYKITMAQLVEWNPAIGPKCTSLWVDYNVCVGVIGQKPTPTQPAKSDGTPSPIQPGTVKNCKKFHQVKKTTTCDSIQKYYKITMAQIAKWNPAVGTKCTALWADYWLCVSA</sequence>
<dbReference type="EMBL" id="JAADJG010000158">
    <property type="protein sequence ID" value="KAF4453305.1"/>
    <property type="molecule type" value="Genomic_DNA"/>
</dbReference>
<dbReference type="OrthoDB" id="2281372at2759"/>
<evidence type="ECO:0000256" key="5">
    <source>
        <dbReference type="SAM" id="MobiDB-lite"/>
    </source>
</evidence>
<dbReference type="GO" id="GO:0008061">
    <property type="term" value="F:chitin binding"/>
    <property type="evidence" value="ECO:0007669"/>
    <property type="project" value="UniProtKB-KW"/>
</dbReference>
<keyword evidence="9" id="KW-1185">Reference proteome</keyword>
<dbReference type="InterPro" id="IPR036779">
    <property type="entry name" value="LysM_dom_sf"/>
</dbReference>
<feature type="domain" description="LysM" evidence="7">
    <location>
        <begin position="462"/>
        <end position="508"/>
    </location>
</feature>
<evidence type="ECO:0000256" key="2">
    <source>
        <dbReference type="ARBA" id="ARBA00022729"/>
    </source>
</evidence>
<proteinExistence type="inferred from homology"/>
<feature type="domain" description="LysM" evidence="7">
    <location>
        <begin position="384"/>
        <end position="430"/>
    </location>
</feature>
<evidence type="ECO:0000259" key="7">
    <source>
        <dbReference type="PROSITE" id="PS51782"/>
    </source>
</evidence>
<comment type="caution">
    <text evidence="8">The sequence shown here is derived from an EMBL/GenBank/DDBJ whole genome shotgun (WGS) entry which is preliminary data.</text>
</comment>